<dbReference type="InterPro" id="IPR025828">
    <property type="entry name" value="Put_sensor_dom"/>
</dbReference>
<reference evidence="3 4" key="1">
    <citation type="submission" date="2017-11" db="EMBL/GenBank/DDBJ databases">
        <title>Isolation and Characterization of Methanogenic Archaea from Saline Meromictic Lake at Siberia.</title>
        <authorList>
            <person name="Shen Y."/>
            <person name="Huang H.-H."/>
            <person name="Lai M.-C."/>
            <person name="Chen S.-C."/>
        </authorList>
    </citation>
    <scope>NUCLEOTIDE SEQUENCE [LARGE SCALE GENOMIC DNA]</scope>
    <source>
        <strain evidence="3 4">SY-01</strain>
    </source>
</reference>
<feature type="transmembrane region" description="Helical" evidence="1">
    <location>
        <begin position="191"/>
        <end position="216"/>
    </location>
</feature>
<proteinExistence type="predicted"/>
<keyword evidence="1" id="KW-0812">Transmembrane</keyword>
<accession>A0A4E0PW49</accession>
<evidence type="ECO:0000256" key="1">
    <source>
        <dbReference type="SAM" id="Phobius"/>
    </source>
</evidence>
<feature type="domain" description="Putative sensor" evidence="2">
    <location>
        <begin position="51"/>
        <end position="227"/>
    </location>
</feature>
<organism evidence="3 4">
    <name type="scientific">Methanolobus halotolerans</name>
    <dbReference type="NCBI Taxonomy" id="2052935"/>
    <lineage>
        <taxon>Archaea</taxon>
        <taxon>Methanobacteriati</taxon>
        <taxon>Methanobacteriota</taxon>
        <taxon>Stenosarchaea group</taxon>
        <taxon>Methanomicrobia</taxon>
        <taxon>Methanosarcinales</taxon>
        <taxon>Methanosarcinaceae</taxon>
        <taxon>Methanolobus</taxon>
    </lineage>
</organism>
<protein>
    <recommendedName>
        <fullName evidence="2">Putative sensor domain-containing protein</fullName>
    </recommendedName>
</protein>
<gene>
    <name evidence="3" type="ORF">CUN85_04800</name>
</gene>
<sequence>MLAGWPINLIFVYRTSVILVYRDNIMFDKKSAIVNFVNVAFRKQTYLNILYLLFTFPLGTAYFVFLVTGLSLGFSLVAIWVGFPILILIFLAWWEIASFERQLAIWLLGVDISPMSHGPDPDSDLLGKGINRLKNPVTWKSLLYLFLKFPTGIMSLIVTVILISLSMSMVLSPLLYRFHTISLGTFQADSLGGSLVIAVLGIPVGLISLHLMNLLARIAGHLAVLMLGNSQNKDAEVSEKEV</sequence>
<feature type="transmembrane region" description="Helical" evidence="1">
    <location>
        <begin position="142"/>
        <end position="171"/>
    </location>
</feature>
<feature type="transmembrane region" description="Helical" evidence="1">
    <location>
        <begin position="72"/>
        <end position="94"/>
    </location>
</feature>
<feature type="transmembrane region" description="Helical" evidence="1">
    <location>
        <begin position="6"/>
        <end position="25"/>
    </location>
</feature>
<keyword evidence="1" id="KW-1133">Transmembrane helix</keyword>
<feature type="transmembrane region" description="Helical" evidence="1">
    <location>
        <begin position="46"/>
        <end position="66"/>
    </location>
</feature>
<keyword evidence="4" id="KW-1185">Reference proteome</keyword>
<evidence type="ECO:0000259" key="2">
    <source>
        <dbReference type="Pfam" id="PF13796"/>
    </source>
</evidence>
<comment type="caution">
    <text evidence="3">The sequence shown here is derived from an EMBL/GenBank/DDBJ whole genome shotgun (WGS) entry which is preliminary data.</text>
</comment>
<dbReference type="EMBL" id="PGGK01000004">
    <property type="protein sequence ID" value="TGC09685.1"/>
    <property type="molecule type" value="Genomic_DNA"/>
</dbReference>
<evidence type="ECO:0000313" key="3">
    <source>
        <dbReference type="EMBL" id="TGC09685.1"/>
    </source>
</evidence>
<name>A0A4E0PW49_9EURY</name>
<dbReference type="Pfam" id="PF13796">
    <property type="entry name" value="Sensor"/>
    <property type="match status" value="1"/>
</dbReference>
<dbReference type="AlphaFoldDB" id="A0A4E0PW49"/>
<dbReference type="Proteomes" id="UP000297295">
    <property type="component" value="Unassembled WGS sequence"/>
</dbReference>
<keyword evidence="1" id="KW-0472">Membrane</keyword>
<evidence type="ECO:0000313" key="4">
    <source>
        <dbReference type="Proteomes" id="UP000297295"/>
    </source>
</evidence>